<comment type="caution">
    <text evidence="3">The sequence shown here is derived from an EMBL/GenBank/DDBJ whole genome shotgun (WGS) entry which is preliminary data.</text>
</comment>
<feature type="transmembrane region" description="Helical" evidence="2">
    <location>
        <begin position="93"/>
        <end position="115"/>
    </location>
</feature>
<feature type="transmembrane region" description="Helical" evidence="2">
    <location>
        <begin position="64"/>
        <end position="81"/>
    </location>
</feature>
<dbReference type="Proteomes" id="UP001372338">
    <property type="component" value="Unassembled WGS sequence"/>
</dbReference>
<dbReference type="InterPro" id="IPR009072">
    <property type="entry name" value="Histone-fold"/>
</dbReference>
<evidence type="ECO:0000256" key="2">
    <source>
        <dbReference type="SAM" id="Phobius"/>
    </source>
</evidence>
<feature type="region of interest" description="Disordered" evidence="1">
    <location>
        <begin position="131"/>
        <end position="150"/>
    </location>
</feature>
<evidence type="ECO:0000313" key="4">
    <source>
        <dbReference type="Proteomes" id="UP001372338"/>
    </source>
</evidence>
<protein>
    <submittedName>
        <fullName evidence="3">Uncharacterized protein</fullName>
    </submittedName>
</protein>
<accession>A0AAN9EQ64</accession>
<feature type="region of interest" description="Disordered" evidence="1">
    <location>
        <begin position="184"/>
        <end position="207"/>
    </location>
</feature>
<reference evidence="3 4" key="1">
    <citation type="submission" date="2024-01" db="EMBL/GenBank/DDBJ databases">
        <title>The genomes of 5 underutilized Papilionoideae crops provide insights into root nodulation and disease resistanc.</title>
        <authorList>
            <person name="Yuan L."/>
        </authorList>
    </citation>
    <scope>NUCLEOTIDE SEQUENCE [LARGE SCALE GENOMIC DNA]</scope>
    <source>
        <strain evidence="3">ZHUSHIDOU_FW_LH</strain>
        <tissue evidence="3">Leaf</tissue>
    </source>
</reference>
<organism evidence="3 4">
    <name type="scientific">Crotalaria pallida</name>
    <name type="common">Smooth rattlebox</name>
    <name type="synonym">Crotalaria striata</name>
    <dbReference type="NCBI Taxonomy" id="3830"/>
    <lineage>
        <taxon>Eukaryota</taxon>
        <taxon>Viridiplantae</taxon>
        <taxon>Streptophyta</taxon>
        <taxon>Embryophyta</taxon>
        <taxon>Tracheophyta</taxon>
        <taxon>Spermatophyta</taxon>
        <taxon>Magnoliopsida</taxon>
        <taxon>eudicotyledons</taxon>
        <taxon>Gunneridae</taxon>
        <taxon>Pentapetalae</taxon>
        <taxon>rosids</taxon>
        <taxon>fabids</taxon>
        <taxon>Fabales</taxon>
        <taxon>Fabaceae</taxon>
        <taxon>Papilionoideae</taxon>
        <taxon>50 kb inversion clade</taxon>
        <taxon>genistoids sensu lato</taxon>
        <taxon>core genistoids</taxon>
        <taxon>Crotalarieae</taxon>
        <taxon>Crotalaria</taxon>
    </lineage>
</organism>
<proteinExistence type="predicted"/>
<keyword evidence="4" id="KW-1185">Reference proteome</keyword>
<sequence length="240" mass="27399">MMQIREQVQIGEMKRRGNRRGRTRCCRRPNCVAATIHDVAAAVEFCRVVVLECGDWVLRDVWRGKLLLLKYLVLFLITRFARIKKIMQADEDVGKIAMVVLFGYFKALFLIRWVACTLPLAGSSVLNQHDKHTRSNESLENVTDPDEVKQNLPVSKPVEVSIRNFDLNMEPDENMDSLAVSIPTPPVPSNLPAKSVSQEKHEEYPGWSLSDVDKMAIDPMQLANLNRNINEDTEDYDEET</sequence>
<dbReference type="Gene3D" id="1.10.20.10">
    <property type="entry name" value="Histone, subunit A"/>
    <property type="match status" value="1"/>
</dbReference>
<keyword evidence="2" id="KW-0812">Transmembrane</keyword>
<name>A0AAN9EQ64_CROPI</name>
<keyword evidence="2" id="KW-1133">Transmembrane helix</keyword>
<dbReference type="EMBL" id="JAYWIO010000005">
    <property type="protein sequence ID" value="KAK7261704.1"/>
    <property type="molecule type" value="Genomic_DNA"/>
</dbReference>
<gene>
    <name evidence="3" type="ORF">RIF29_28021</name>
</gene>
<keyword evidence="2" id="KW-0472">Membrane</keyword>
<dbReference type="AlphaFoldDB" id="A0AAN9EQ64"/>
<dbReference type="GO" id="GO:0046982">
    <property type="term" value="F:protein heterodimerization activity"/>
    <property type="evidence" value="ECO:0007669"/>
    <property type="project" value="InterPro"/>
</dbReference>
<evidence type="ECO:0000313" key="3">
    <source>
        <dbReference type="EMBL" id="KAK7261704.1"/>
    </source>
</evidence>
<evidence type="ECO:0000256" key="1">
    <source>
        <dbReference type="SAM" id="MobiDB-lite"/>
    </source>
</evidence>